<proteinExistence type="predicted"/>
<dbReference type="eggNOG" id="COG0510">
    <property type="taxonomic scope" value="Bacteria"/>
</dbReference>
<dbReference type="PANTHER" id="PTHR22603:SF66">
    <property type="entry name" value="ETHANOLAMINE KINASE"/>
    <property type="match status" value="1"/>
</dbReference>
<sequence length="314" mass="35027">MSMKTLGCASHPMEEAIEAVIRKAPLFRGGAGMVYGPVSGGISNENWRVRATDGSGDWFVKIPGNGTEMFIDRKAAFEASQKAAAAGLGPGVYGDLAAEGVEINDFMADRRPATHSDFADPAKRRAAIAAYRKLHDMPGLAATKTVFDMIDEHAAQAADLGAPRFPDHDWIMLNERLAREALMASGLDLVPCFNDPMPGNFMVGEDGSILLIDYEYASMNDRCYDFGLLFGEMFFTPEQELELIEAYFGEVRPEIVSRVILHKALADVKWALWSMVQLRVSRLAFDFHKYGMWKLMRFRQITGHQDWPKHLRTV</sequence>
<organism evidence="2 3">
    <name type="scientific">Rhodovulum sulfidophilum</name>
    <name type="common">Rhodobacter sulfidophilus</name>
    <dbReference type="NCBI Taxonomy" id="35806"/>
    <lineage>
        <taxon>Bacteria</taxon>
        <taxon>Pseudomonadati</taxon>
        <taxon>Pseudomonadota</taxon>
        <taxon>Alphaproteobacteria</taxon>
        <taxon>Rhodobacterales</taxon>
        <taxon>Paracoccaceae</taxon>
        <taxon>Rhodovulum</taxon>
    </lineage>
</organism>
<keyword evidence="2" id="KW-0808">Transferase</keyword>
<evidence type="ECO:0000313" key="3">
    <source>
        <dbReference type="Proteomes" id="UP000064912"/>
    </source>
</evidence>
<dbReference type="Proteomes" id="UP000064912">
    <property type="component" value="Chromosome"/>
</dbReference>
<dbReference type="PATRIC" id="fig|35806.4.peg.4055"/>
<dbReference type="KEGG" id="rsu:NHU_03953"/>
<evidence type="ECO:0000313" key="2">
    <source>
        <dbReference type="EMBL" id="BAQ71077.1"/>
    </source>
</evidence>
<dbReference type="GO" id="GO:0006646">
    <property type="term" value="P:phosphatidylethanolamine biosynthetic process"/>
    <property type="evidence" value="ECO:0007669"/>
    <property type="project" value="TreeGrafter"/>
</dbReference>
<reference evidence="2 3" key="1">
    <citation type="submission" date="2015-02" db="EMBL/GenBank/DDBJ databases">
        <title>Genome sequene of Rhodovulum sulfidophilum DSM 2351.</title>
        <authorList>
            <person name="Nagao N."/>
        </authorList>
    </citation>
    <scope>NUCLEOTIDE SEQUENCE [LARGE SCALE GENOMIC DNA]</scope>
    <source>
        <strain evidence="2 3">DSM 2351</strain>
    </source>
</reference>
<dbReference type="Gene3D" id="3.30.200.20">
    <property type="entry name" value="Phosphorylase Kinase, domain 1"/>
    <property type="match status" value="1"/>
</dbReference>
<dbReference type="EMBL" id="AP014800">
    <property type="protein sequence ID" value="BAQ71077.1"/>
    <property type="molecule type" value="Genomic_DNA"/>
</dbReference>
<feature type="domain" description="Aminoglycoside phosphotransferase" evidence="1">
    <location>
        <begin position="37"/>
        <end position="247"/>
    </location>
</feature>
<dbReference type="AlphaFoldDB" id="A0A0D6B7H9"/>
<dbReference type="Gene3D" id="3.90.1200.10">
    <property type="match status" value="1"/>
</dbReference>
<dbReference type="CDD" id="cd05151">
    <property type="entry name" value="ChoK-like"/>
    <property type="match status" value="1"/>
</dbReference>
<dbReference type="Pfam" id="PF01636">
    <property type="entry name" value="APH"/>
    <property type="match status" value="1"/>
</dbReference>
<evidence type="ECO:0000259" key="1">
    <source>
        <dbReference type="Pfam" id="PF01636"/>
    </source>
</evidence>
<dbReference type="GO" id="GO:0005737">
    <property type="term" value="C:cytoplasm"/>
    <property type="evidence" value="ECO:0007669"/>
    <property type="project" value="TreeGrafter"/>
</dbReference>
<accession>A0A0D6B7H9</accession>
<protein>
    <submittedName>
        <fullName evidence="2">Choline/ethanolamine kinase</fullName>
    </submittedName>
</protein>
<dbReference type="InterPro" id="IPR011009">
    <property type="entry name" value="Kinase-like_dom_sf"/>
</dbReference>
<dbReference type="InterPro" id="IPR002575">
    <property type="entry name" value="Aminoglycoside_PTrfase"/>
</dbReference>
<dbReference type="PANTHER" id="PTHR22603">
    <property type="entry name" value="CHOLINE/ETHANOALAMINE KINASE"/>
    <property type="match status" value="1"/>
</dbReference>
<gene>
    <name evidence="2" type="ORF">NHU_03953</name>
</gene>
<dbReference type="SUPFAM" id="SSF56112">
    <property type="entry name" value="Protein kinase-like (PK-like)"/>
    <property type="match status" value="1"/>
</dbReference>
<dbReference type="GO" id="GO:0004305">
    <property type="term" value="F:ethanolamine kinase activity"/>
    <property type="evidence" value="ECO:0007669"/>
    <property type="project" value="TreeGrafter"/>
</dbReference>
<name>A0A0D6B7H9_RHOSU</name>
<keyword evidence="2" id="KW-0418">Kinase</keyword>